<dbReference type="Gene3D" id="1.50.10.10">
    <property type="match status" value="1"/>
</dbReference>
<dbReference type="InterPro" id="IPR033432">
    <property type="entry name" value="GH94_catalytic"/>
</dbReference>
<dbReference type="GO" id="GO:0030246">
    <property type="term" value="F:carbohydrate binding"/>
    <property type="evidence" value="ECO:0007669"/>
    <property type="project" value="InterPro"/>
</dbReference>
<dbReference type="Pfam" id="PF10091">
    <property type="entry name" value="Glycoamylase"/>
    <property type="match status" value="1"/>
</dbReference>
<reference evidence="9" key="1">
    <citation type="submission" date="2020-07" db="EMBL/GenBank/DDBJ databases">
        <title>Complete genome sequencing of Clostridia bacterium strain 12CBH8.</title>
        <authorList>
            <person name="Sakamoto M."/>
            <person name="Murakami T."/>
            <person name="Mori H."/>
        </authorList>
    </citation>
    <scope>NUCLEOTIDE SEQUENCE [LARGE SCALE GENOMIC DNA]</scope>
    <source>
        <strain evidence="9">12CBH8</strain>
    </source>
</reference>
<evidence type="ECO:0000313" key="8">
    <source>
        <dbReference type="EMBL" id="BCI59942.1"/>
    </source>
</evidence>
<dbReference type="GO" id="GO:0005975">
    <property type="term" value="P:carbohydrate metabolic process"/>
    <property type="evidence" value="ECO:0007669"/>
    <property type="project" value="InterPro"/>
</dbReference>
<feature type="domain" description="Glycoamylase-like" evidence="6">
    <location>
        <begin position="1018"/>
        <end position="1226"/>
    </location>
</feature>
<dbReference type="PANTHER" id="PTHR37469">
    <property type="entry name" value="CELLOBIONIC ACID PHOSPHORYLASE-RELATED"/>
    <property type="match status" value="1"/>
</dbReference>
<dbReference type="GO" id="GO:0016757">
    <property type="term" value="F:glycosyltransferase activity"/>
    <property type="evidence" value="ECO:0007669"/>
    <property type="project" value="UniProtKB-KW"/>
</dbReference>
<dbReference type="PANTHER" id="PTHR37469:SF2">
    <property type="entry name" value="CELLOBIONIC ACID PHOSPHORYLASE"/>
    <property type="match status" value="1"/>
</dbReference>
<feature type="transmembrane region" description="Helical" evidence="4">
    <location>
        <begin position="692"/>
        <end position="716"/>
    </location>
</feature>
<evidence type="ECO:0000256" key="4">
    <source>
        <dbReference type="SAM" id="Phobius"/>
    </source>
</evidence>
<dbReference type="Gene3D" id="2.70.98.40">
    <property type="entry name" value="Glycoside hydrolase, family 65, N-terminal domain"/>
    <property type="match status" value="2"/>
</dbReference>
<dbReference type="SUPFAM" id="SSF48208">
    <property type="entry name" value="Six-hairpin glycosidases"/>
    <property type="match status" value="1"/>
</dbReference>
<feature type="transmembrane region" description="Helical" evidence="4">
    <location>
        <begin position="790"/>
        <end position="819"/>
    </location>
</feature>
<keyword evidence="4" id="KW-0812">Transmembrane</keyword>
<feature type="transmembrane region" description="Helical" evidence="4">
    <location>
        <begin position="664"/>
        <end position="686"/>
    </location>
</feature>
<name>A0A7I8D2K1_9FIRM</name>
<dbReference type="InterPro" id="IPR011013">
    <property type="entry name" value="Gal_mutarotase_sf_dom"/>
</dbReference>
<organism evidence="8 9">
    <name type="scientific">Solibaculum mannosilyticum</name>
    <dbReference type="NCBI Taxonomy" id="2780922"/>
    <lineage>
        <taxon>Bacteria</taxon>
        <taxon>Bacillati</taxon>
        <taxon>Bacillota</taxon>
        <taxon>Clostridia</taxon>
        <taxon>Eubacteriales</taxon>
        <taxon>Oscillospiraceae</taxon>
        <taxon>Solibaculum</taxon>
    </lineage>
</organism>
<evidence type="ECO:0008006" key="10">
    <source>
        <dbReference type="Google" id="ProtNLM"/>
    </source>
</evidence>
<dbReference type="InterPro" id="IPR008928">
    <property type="entry name" value="6-hairpin_glycosidase_sf"/>
</dbReference>
<sequence length="2469" mass="276834">MSRIKQVRGFFYDASEAVGRPGTITRVSMYALRRQLGRELNRMREQYQIALGRQKRSDVEQWLCDNFYLIEKNGRALLRELKYQEPLPARKGQAFCALYHVCEAICAPTGGMPDPEGLERQLQKVQHYRLLQGSELENLELMLRAALIHWAARAASQWGKEEENAVRLGNAIQSLRAFQDMDFIGMVERLSGVESILRGDPARIYSSMSEDTRGYYRHCITRIARRTGRDEMKVARDVLHKAQEAKETSKKHVGYWIEEMTGDRQRRKRRGRISLTVQVIFPVTLSILAGALWGWWLIPLLIFPLWEAVRPLVDFLALKGVPPTFLPRMELDGEVPKEAPALVTVSTLLSTAQKTSGLRRRLEHLYRTNGRGETYFCLLADLKEAKKPQRPEDASAVAAASRIVRDLNRQYGQRFFLLVRPRVYSKTQRAYVGWERKRGALLELCRLIKGERPHFLTVVGPQEKLSSIRYIIALDGDTELLMDTAADLVAKAMHPFNRPQVDRSLGRVVKGYGILAPRVDVDLRSAGQTDFSRIMAGLGGVTAYDTLVGDFYQDLFGEGIFAGKGLLDVDAFYEVLNHALPENQVLSHDILEGGFLRTAFVSDVEMSDGFPTGMGPWMARLHRWIRGDWQNIVWISSATKTADGKHNPLNALSRYKLFDNLRRSFTPVIAMACILLSTLVGGGAAWALTIAGVLSCAGAGLFSAVYGLISGGMFVFSRRYYSKAIPQASQALLQAGMQLMMLPRTALVSLDAIVRALWRRFYSGRGLLDWVTAADAEQHKHNTAGFIKTYGIGVLLGAVLIIWGKVVLAWLLGLAFLSLPLTAWATARPDGKEGHDLSSEQRDMLQSHAAAMWRYYEDLCTPEDHWLPPDNMQEAPVTVTAHRTSPTNIGLAMLSTMAAHDFGLIDRDAMVTRLGHMVDTIQRLERWNGNLLNWYDTLTLRPLTPRYVSCVDSGNFVCCLVSLKEGLKEMAGDSQVMDLVARLECMIDETDLGVFYNPRRRLLHIGYDLESGQLSGSYYDLLMSEARMTSYFAVASRQVPKKHWGALGRTLARQGRYTGPVSWTGTMFEYFMPYLVLPSYEGSLGYEALRFCTYCQRRRTRGIAPWGISESGFYAFDPQLNYQYKAHGVQKLGLKRGMDSELVVSPYSTYLTLPFEPQKAIRNLQRLGEMDITGRYGMYEAADFTVKRRLSGADYAVVRSYMAHHVGMSLVAIANLLYDGVFQRRFLRDGRMSSAVELLEEKAPAGTVVFDDVEHRPIPQKVGRTIEKKEEYQVISPANPRMHLLQNDQWTLAVTDTGAGVSTFRGMDVVRRSDDLLRRPEGIFAVVKGEGEPFSITPLPMEKGQVQRRVEFASSYAAFYAKENKLEAGMMASLHPILACEQRKILLQNHSSKPMDVQVLFFLEPALIPAKDDAAHPAFSRLFLRSSYDPSTQSLVFSRRKRGKGNEMHLAVGFLEQVAYEYDLSRERILTRPYGVSSLLREELFTKPFTPGEGVPDTACCIRATVNLPPKGQKALTLLLSAAGAREDAVGNLAAIREEGDITPERAAVSPLAGGGIEQRIGSTLLPRLFYPMQESADIREAAKNNRLGAPALWSMGISGDVPIVLVILKDPQKVQSIQPFVKLHKLLRRAGIPMDLCILYREGGQYDRPAVDAIRWVLKTEDIDSLLGQRGGIHLVDEMRHEEQNIQALKASAVHIASEHLLPEAASPTEYRPMPVAPVEPIGAPPAGFTVEGGVFHGDAFTITKTPPMPWGHVLANPAFGTMVGDLALGYTWAVNARENKLTPWYNDSRTDNRGEQLLLRLDGRIYDCTLGAVATFTPGYARWEGMAGDVRITVTASVPPKGTWKEVLLEMESPNRPVDIQAAYYTEPVLGVGRGTARYQVSRWEDGALTLQNPWNTAVPGAMLLTADGGADAYTCSRPDFLSGLWDGCVPAPTHDPCGAVIVERRLPPRHRESIKFILGWAASEEAVRSIPGIRPERGEPVDSIRIHTPDPALDALINTWLPHQVAASRFMGKTGFYQCGGAWGFRDQLQDCLALMLTRPKLARRHIIRAAAHQFEEGDVMHWWHALPRSGGGERGVRTRYSDDLLWLPYVLCEYLKTTGDQSILEVPVHYLHAEELREEEHDRYFEPVKSSVREVLYHHAVRAVERSMKWGRHGLPLMGGGDWNDGYNLVGAGGQGESVWLGMFLTMVLENMVPLCRRKGEDDRARRYEEEAKRLRSAIDQWAWDGDWYLRAFYDDGSPMGSHENDECRIDSLPQSFSVLCSMPDGERRSRALDWCMRILVDDRHQLVRLFYPPFDQSQQQPGYVKAYPTGLRENGGQYTHAACWLAMALLREGRADDALKVLHFISPAEKYRDPDRAAAYQTEPYAIAADIYAHPDAAGRGGWSQYTGAAGWYYRIVIEELLGIRIRGDAIEVHPNLPTGWSGFTAEIVRGGVVTRVNQDGVVEIQNHDHSVKSEGRRPMALQH</sequence>
<dbReference type="InterPro" id="IPR010383">
    <property type="entry name" value="Glyco_hydrolase_94_b-supersand"/>
</dbReference>
<dbReference type="InterPro" id="IPR012341">
    <property type="entry name" value="6hp_glycosidase-like_sf"/>
</dbReference>
<evidence type="ECO:0000256" key="2">
    <source>
        <dbReference type="ARBA" id="ARBA00022679"/>
    </source>
</evidence>
<keyword evidence="4" id="KW-0472">Membrane</keyword>
<keyword evidence="4" id="KW-1133">Transmembrane helix</keyword>
<evidence type="ECO:0000259" key="6">
    <source>
        <dbReference type="Pfam" id="PF10091"/>
    </source>
</evidence>
<protein>
    <recommendedName>
        <fullName evidence="10">Carbohydrate binding domain-containing protein</fullName>
    </recommendedName>
</protein>
<dbReference type="Proteomes" id="UP000593890">
    <property type="component" value="Chromosome"/>
</dbReference>
<evidence type="ECO:0000313" key="9">
    <source>
        <dbReference type="Proteomes" id="UP000593890"/>
    </source>
</evidence>
<feature type="domain" description="Glycosyl hydrolase 94 supersandwich" evidence="5">
    <location>
        <begin position="1745"/>
        <end position="1973"/>
    </location>
</feature>
<keyword evidence="2" id="KW-0808">Transferase</keyword>
<dbReference type="SMART" id="SM01068">
    <property type="entry name" value="CBM_X"/>
    <property type="match status" value="1"/>
</dbReference>
<dbReference type="EMBL" id="AP023321">
    <property type="protein sequence ID" value="BCI59942.1"/>
    <property type="molecule type" value="Genomic_DNA"/>
</dbReference>
<evidence type="ECO:0000256" key="1">
    <source>
        <dbReference type="ARBA" id="ARBA00022676"/>
    </source>
</evidence>
<dbReference type="Gene3D" id="1.50.10.140">
    <property type="match status" value="1"/>
</dbReference>
<feature type="transmembrane region" description="Helical" evidence="4">
    <location>
        <begin position="273"/>
        <end position="296"/>
    </location>
</feature>
<keyword evidence="3" id="KW-0175">Coiled coil</keyword>
<keyword evidence="9" id="KW-1185">Reference proteome</keyword>
<feature type="domain" description="Glycosyl hydrolase 94 catalytic" evidence="7">
    <location>
        <begin position="1984"/>
        <end position="2408"/>
    </location>
</feature>
<feature type="domain" description="Glycosyl hydrolase 94 supersandwich" evidence="5">
    <location>
        <begin position="1278"/>
        <end position="1535"/>
    </location>
</feature>
<evidence type="ECO:0000256" key="3">
    <source>
        <dbReference type="SAM" id="Coils"/>
    </source>
</evidence>
<dbReference type="Pfam" id="PF06165">
    <property type="entry name" value="GH94_b-supersand"/>
    <property type="match status" value="2"/>
</dbReference>
<dbReference type="InterPro" id="IPR019282">
    <property type="entry name" value="Glycoamylase-like_cons_dom"/>
</dbReference>
<accession>A0A7I8D2K1</accession>
<dbReference type="InterPro" id="IPR052047">
    <property type="entry name" value="GH94_Enzymes"/>
</dbReference>
<dbReference type="InterPro" id="IPR037018">
    <property type="entry name" value="GH65_N"/>
</dbReference>
<dbReference type="KEGG" id="sman:C12CBH8_05810"/>
<gene>
    <name evidence="8" type="ORF">C12CBH8_05810</name>
</gene>
<dbReference type="Pfam" id="PF17167">
    <property type="entry name" value="Glyco_hydro_94"/>
    <property type="match status" value="1"/>
</dbReference>
<feature type="coiled-coil region" evidence="3">
    <location>
        <begin position="2202"/>
        <end position="2229"/>
    </location>
</feature>
<dbReference type="RefSeq" id="WP_215533508.1">
    <property type="nucleotide sequence ID" value="NZ_AP023321.1"/>
</dbReference>
<proteinExistence type="predicted"/>
<evidence type="ECO:0000259" key="7">
    <source>
        <dbReference type="Pfam" id="PF17167"/>
    </source>
</evidence>
<dbReference type="SUPFAM" id="SSF74650">
    <property type="entry name" value="Galactose mutarotase-like"/>
    <property type="match status" value="2"/>
</dbReference>
<keyword evidence="1" id="KW-0328">Glycosyltransferase</keyword>
<evidence type="ECO:0000259" key="5">
    <source>
        <dbReference type="Pfam" id="PF06165"/>
    </source>
</evidence>